<evidence type="ECO:0000256" key="7">
    <source>
        <dbReference type="SAM" id="MobiDB-lite"/>
    </source>
</evidence>
<keyword evidence="10" id="KW-1185">Reference proteome</keyword>
<organism evidence="9 10">
    <name type="scientific">Tolypocladium ophioglossoides (strain CBS 100239)</name>
    <name type="common">Snaketongue truffleclub</name>
    <name type="synonym">Elaphocordyceps ophioglossoides</name>
    <dbReference type="NCBI Taxonomy" id="1163406"/>
    <lineage>
        <taxon>Eukaryota</taxon>
        <taxon>Fungi</taxon>
        <taxon>Dikarya</taxon>
        <taxon>Ascomycota</taxon>
        <taxon>Pezizomycotina</taxon>
        <taxon>Sordariomycetes</taxon>
        <taxon>Hypocreomycetidae</taxon>
        <taxon>Hypocreales</taxon>
        <taxon>Ophiocordycipitaceae</taxon>
        <taxon>Tolypocladium</taxon>
    </lineage>
</organism>
<comment type="subcellular location">
    <subcellularLocation>
        <location evidence="1">Nucleus</location>
    </subcellularLocation>
</comment>
<dbReference type="GO" id="GO:0005634">
    <property type="term" value="C:nucleus"/>
    <property type="evidence" value="ECO:0007669"/>
    <property type="project" value="UniProtKB-SubCell"/>
</dbReference>
<sequence length="175" mass="18974">MAPAKSARNTDDHKPDGGGPKDKSGGGQTSTKMRRGASQTSASHAAKVSNAPTSAPAQGAAESTAPALNWSSFHRDTLHAYRREHQLNTPTSFSSTYHEWVLSHPGSIGIYSPTMVCKRQARRQNKEHLAMAVRKHFNGMGIQENDVIVDFLYKVHSDKASKANGPRKHGMVATK</sequence>
<evidence type="ECO:0000256" key="1">
    <source>
        <dbReference type="ARBA" id="ARBA00004123"/>
    </source>
</evidence>
<dbReference type="Proteomes" id="UP000036947">
    <property type="component" value="Unassembled WGS sequence"/>
</dbReference>
<gene>
    <name evidence="9" type="ORF">TOPH_06570</name>
</gene>
<dbReference type="EMBL" id="LFRF01000023">
    <property type="protein sequence ID" value="KND88800.1"/>
    <property type="molecule type" value="Genomic_DNA"/>
</dbReference>
<dbReference type="AlphaFoldDB" id="A0A0L0N4N0"/>
<reference evidence="9 10" key="1">
    <citation type="journal article" date="2015" name="BMC Genomics">
        <title>The genome of the truffle-parasite Tolypocladium ophioglossoides and the evolution of antifungal peptaibiotics.</title>
        <authorList>
            <person name="Quandt C.A."/>
            <person name="Bushley K.E."/>
            <person name="Spatafora J.W."/>
        </authorList>
    </citation>
    <scope>NUCLEOTIDE SEQUENCE [LARGE SCALE GENOMIC DNA]</scope>
    <source>
        <strain evidence="9 10">CBS 100239</strain>
    </source>
</reference>
<dbReference type="InterPro" id="IPR024145">
    <property type="entry name" value="His_deAcase_SAP30/SAP30L"/>
</dbReference>
<evidence type="ECO:0000256" key="4">
    <source>
        <dbReference type="ARBA" id="ARBA00023015"/>
    </source>
</evidence>
<proteinExistence type="inferred from homology"/>
<name>A0A0L0N4N0_TOLOC</name>
<comment type="similarity">
    <text evidence="2">Belongs to the SAP30 family.</text>
</comment>
<accession>A0A0L0N4N0</accession>
<keyword evidence="3" id="KW-0678">Repressor</keyword>
<feature type="domain" description="Histone deacetylase complex subunit SAP30 Sin3 binding" evidence="8">
    <location>
        <begin position="124"/>
        <end position="155"/>
    </location>
</feature>
<dbReference type="InterPro" id="IPR038291">
    <property type="entry name" value="SAP30_C_sf"/>
</dbReference>
<evidence type="ECO:0000256" key="5">
    <source>
        <dbReference type="ARBA" id="ARBA00023163"/>
    </source>
</evidence>
<dbReference type="Gene3D" id="6.10.160.20">
    <property type="match status" value="1"/>
</dbReference>
<evidence type="ECO:0000256" key="3">
    <source>
        <dbReference type="ARBA" id="ARBA00022491"/>
    </source>
</evidence>
<keyword evidence="6" id="KW-0539">Nucleus</keyword>
<evidence type="ECO:0000256" key="2">
    <source>
        <dbReference type="ARBA" id="ARBA00006283"/>
    </source>
</evidence>
<feature type="region of interest" description="Disordered" evidence="7">
    <location>
        <begin position="1"/>
        <end position="63"/>
    </location>
</feature>
<dbReference type="OrthoDB" id="510958at2759"/>
<feature type="compositionally biased region" description="Basic and acidic residues" evidence="7">
    <location>
        <begin position="8"/>
        <end position="24"/>
    </location>
</feature>
<evidence type="ECO:0000313" key="9">
    <source>
        <dbReference type="EMBL" id="KND88800.1"/>
    </source>
</evidence>
<dbReference type="STRING" id="1163406.A0A0L0N4N0"/>
<protein>
    <recommendedName>
        <fullName evidence="8">Histone deacetylase complex subunit SAP30 Sin3 binding domain-containing protein</fullName>
    </recommendedName>
</protein>
<dbReference type="Pfam" id="PF13867">
    <property type="entry name" value="SAP30_Sin3_bdg"/>
    <property type="match status" value="1"/>
</dbReference>
<evidence type="ECO:0000259" key="8">
    <source>
        <dbReference type="Pfam" id="PF13867"/>
    </source>
</evidence>
<dbReference type="PANTHER" id="PTHR13286:SF23">
    <property type="entry name" value="HISTONE DEACETYLASE COMPLEX SUBUNIT SAP30 SIN3 BINDING DOMAIN-CONTAINING PROTEIN"/>
    <property type="match status" value="1"/>
</dbReference>
<comment type="caution">
    <text evidence="9">The sequence shown here is derived from an EMBL/GenBank/DDBJ whole genome shotgun (WGS) entry which is preliminary data.</text>
</comment>
<keyword evidence="5" id="KW-0804">Transcription</keyword>
<evidence type="ECO:0000256" key="6">
    <source>
        <dbReference type="ARBA" id="ARBA00023242"/>
    </source>
</evidence>
<dbReference type="InterPro" id="IPR025718">
    <property type="entry name" value="SAP30_Sin3-bd"/>
</dbReference>
<evidence type="ECO:0000313" key="10">
    <source>
        <dbReference type="Proteomes" id="UP000036947"/>
    </source>
</evidence>
<keyword evidence="4" id="KW-0805">Transcription regulation</keyword>
<dbReference type="PANTHER" id="PTHR13286">
    <property type="entry name" value="SAP30"/>
    <property type="match status" value="1"/>
</dbReference>